<feature type="domain" description="Imelysin-like" evidence="4">
    <location>
        <begin position="43"/>
        <end position="400"/>
    </location>
</feature>
<dbReference type="Proteomes" id="UP000078070">
    <property type="component" value="Chromosome"/>
</dbReference>
<dbReference type="KEGG" id="mars:A8C75_00160"/>
<dbReference type="Gene3D" id="1.20.1420.20">
    <property type="entry name" value="M75 peptidase, HXXE motif"/>
    <property type="match status" value="1"/>
</dbReference>
<dbReference type="Pfam" id="PF09375">
    <property type="entry name" value="Peptidase_M75"/>
    <property type="match status" value="1"/>
</dbReference>
<organism evidence="5 6">
    <name type="scientific">Marinobacterium aestuarii</name>
    <dbReference type="NCBI Taxonomy" id="1821621"/>
    <lineage>
        <taxon>Bacteria</taxon>
        <taxon>Pseudomonadati</taxon>
        <taxon>Pseudomonadota</taxon>
        <taxon>Gammaproteobacteria</taxon>
        <taxon>Oceanospirillales</taxon>
        <taxon>Oceanospirillaceae</taxon>
        <taxon>Marinobacterium</taxon>
    </lineage>
</organism>
<dbReference type="CDD" id="cd14657">
    <property type="entry name" value="Imelysin_IrpA-like"/>
    <property type="match status" value="1"/>
</dbReference>
<comment type="subcellular location">
    <subcellularLocation>
        <location evidence="1">Cell envelope</location>
    </subcellularLocation>
</comment>
<dbReference type="EMBL" id="CP015839">
    <property type="protein sequence ID" value="ANG61022.1"/>
    <property type="molecule type" value="Genomic_DNA"/>
</dbReference>
<feature type="chain" id="PRO_5008386427" evidence="3">
    <location>
        <begin position="24"/>
        <end position="430"/>
    </location>
</feature>
<keyword evidence="6" id="KW-1185">Reference proteome</keyword>
<dbReference type="RefSeq" id="WP_067376399.1">
    <property type="nucleotide sequence ID" value="NZ_CP015839.1"/>
</dbReference>
<reference evidence="6" key="1">
    <citation type="submission" date="2016-05" db="EMBL/GenBank/DDBJ databases">
        <authorList>
            <person name="Baek K."/>
            <person name="Yang S.-J."/>
        </authorList>
    </citation>
    <scope>NUCLEOTIDE SEQUENCE [LARGE SCALE GENOMIC DNA]</scope>
    <source>
        <strain evidence="6">ST58-10</strain>
    </source>
</reference>
<sequence length="430" mass="46040">MPFNRTLMSLSLACMLGSTQAQAAGTDTSVDSQAIVTHYADLALATYSDALTSARALHSAIEQLISTPSEQTLQTARSAWIAARVPYQQSEAFRFGNSIVDDWEGRVNAWPLDEGLIDYVATDSYGEESDENPFYSANIIANPILQIGGRTLDASTITPELLSTSLHEIDGVESNVATGYHAIEFLLWGQDLNGMTLGAGERPATDYDSSNCTGGNCDRRGDYLRAASALLVQDLEEMVGNWQASGAARSELTAKSVTDGLATITTGMGSLAYGELAGERTKLGLMLHDPEEEHDCFSDNTHWSHFYDAKGIQNVYLGKYSRIDGSLMQGPSLAALVASVDPELDKRLRQQLDQTQLAAQVMVDSAAAGEPYDVMIAPGNTAGGARIQAFVDSLIAQTRTTEEVIARLELGQVNVEGSDSLDNPAAVQAP</sequence>
<dbReference type="AlphaFoldDB" id="A0A1A9ETB5"/>
<dbReference type="InterPro" id="IPR038352">
    <property type="entry name" value="Imelysin_sf"/>
</dbReference>
<evidence type="ECO:0000313" key="5">
    <source>
        <dbReference type="EMBL" id="ANG61022.1"/>
    </source>
</evidence>
<protein>
    <submittedName>
        <fullName evidence="5">Peptidase</fullName>
    </submittedName>
</protein>
<evidence type="ECO:0000259" key="4">
    <source>
        <dbReference type="Pfam" id="PF09375"/>
    </source>
</evidence>
<accession>A0A1A9ETB5</accession>
<dbReference type="OrthoDB" id="9764688at2"/>
<evidence type="ECO:0000256" key="1">
    <source>
        <dbReference type="ARBA" id="ARBA00004196"/>
    </source>
</evidence>
<dbReference type="GO" id="GO:0030313">
    <property type="term" value="C:cell envelope"/>
    <property type="evidence" value="ECO:0007669"/>
    <property type="project" value="UniProtKB-SubCell"/>
</dbReference>
<reference evidence="5 6" key="2">
    <citation type="journal article" date="2018" name="Int. J. Syst. Evol. Microbiol.">
        <title>Marinobacterium aestuarii sp. nov., a benzene-degrading marine bacterium isolated from estuary sediment.</title>
        <authorList>
            <person name="Bae S.S."/>
            <person name="Jung J."/>
            <person name="Chung D."/>
            <person name="Baek K."/>
        </authorList>
    </citation>
    <scope>NUCLEOTIDE SEQUENCE [LARGE SCALE GENOMIC DNA]</scope>
    <source>
        <strain evidence="5 6">ST58-10</strain>
    </source>
</reference>
<gene>
    <name evidence="5" type="ORF">A8C75_00160</name>
</gene>
<dbReference type="STRING" id="1821621.A8C75_00160"/>
<keyword evidence="2 3" id="KW-0732">Signal</keyword>
<name>A0A1A9ETB5_9GAMM</name>
<evidence type="ECO:0000313" key="6">
    <source>
        <dbReference type="Proteomes" id="UP000078070"/>
    </source>
</evidence>
<evidence type="ECO:0000256" key="3">
    <source>
        <dbReference type="SAM" id="SignalP"/>
    </source>
</evidence>
<proteinExistence type="predicted"/>
<evidence type="ECO:0000256" key="2">
    <source>
        <dbReference type="ARBA" id="ARBA00022729"/>
    </source>
</evidence>
<dbReference type="InterPro" id="IPR018976">
    <property type="entry name" value="Imelysin-like"/>
</dbReference>
<feature type="signal peptide" evidence="3">
    <location>
        <begin position="1"/>
        <end position="23"/>
    </location>
</feature>